<dbReference type="Proteomes" id="UP000540787">
    <property type="component" value="Unassembled WGS sequence"/>
</dbReference>
<comment type="caution">
    <text evidence="1">The sequence shown here is derived from an EMBL/GenBank/DDBJ whole genome shotgun (WGS) entry which is preliminary data.</text>
</comment>
<dbReference type="EMBL" id="JACHBX010000004">
    <property type="protein sequence ID" value="MBB6135739.1"/>
    <property type="molecule type" value="Genomic_DNA"/>
</dbReference>
<reference evidence="1 2" key="1">
    <citation type="submission" date="2020-08" db="EMBL/GenBank/DDBJ databases">
        <title>The Agave Microbiome: Exploring the role of microbial communities in plant adaptations to desert environments.</title>
        <authorList>
            <person name="Partida-Martinez L.P."/>
        </authorList>
    </citation>
    <scope>NUCLEOTIDE SEQUENCE [LARGE SCALE GENOMIC DNA]</scope>
    <source>
        <strain evidence="1 2">AT3.2</strain>
    </source>
</reference>
<evidence type="ECO:0000313" key="2">
    <source>
        <dbReference type="Proteomes" id="UP000540787"/>
    </source>
</evidence>
<dbReference type="AlphaFoldDB" id="A0A7W9X3R6"/>
<keyword evidence="2" id="KW-1185">Reference proteome</keyword>
<evidence type="ECO:0000313" key="1">
    <source>
        <dbReference type="EMBL" id="MBB6135739.1"/>
    </source>
</evidence>
<gene>
    <name evidence="1" type="ORF">HD842_003906</name>
</gene>
<sequence>MVIHTAADTQRTHNDIDVGVRLVDALRHHAGAAKGAPVNYKDLLRLARLLYPKDLILDRAVQVGIGAKLRFVEAFCAAHGLPNLAVLAVGPTTMRPPAQYEGDWDADRHAVAAFDWTTINAQLADYAKTARAAVSARLKPRKERPADVSWYAYFCSHRKECEWIGKEDKQEIVNLIMAGIDPDTAMKRVQVARTEFGETA</sequence>
<name>A0A7W9X3R6_9BURK</name>
<dbReference type="RefSeq" id="WP_183556384.1">
    <property type="nucleotide sequence ID" value="NZ_JACHBX010000004.1"/>
</dbReference>
<proteinExistence type="predicted"/>
<organism evidence="1 2">
    <name type="scientific">Massilia aurea</name>
    <dbReference type="NCBI Taxonomy" id="373040"/>
    <lineage>
        <taxon>Bacteria</taxon>
        <taxon>Pseudomonadati</taxon>
        <taxon>Pseudomonadota</taxon>
        <taxon>Betaproteobacteria</taxon>
        <taxon>Burkholderiales</taxon>
        <taxon>Oxalobacteraceae</taxon>
        <taxon>Telluria group</taxon>
        <taxon>Massilia</taxon>
    </lineage>
</organism>
<accession>A0A7W9X3R6</accession>
<protein>
    <submittedName>
        <fullName evidence="1">Uncharacterized protein</fullName>
    </submittedName>
</protein>